<evidence type="ECO:0000256" key="1">
    <source>
        <dbReference type="SAM" id="MobiDB-lite"/>
    </source>
</evidence>
<gene>
    <name evidence="5" type="ORF">KOR34_03200</name>
</gene>
<dbReference type="SUPFAM" id="SSF53300">
    <property type="entry name" value="vWA-like"/>
    <property type="match status" value="1"/>
</dbReference>
<dbReference type="Pfam" id="PF08487">
    <property type="entry name" value="VIT"/>
    <property type="match status" value="1"/>
</dbReference>
<organism evidence="5 6">
    <name type="scientific">Posidoniimonas corsicana</name>
    <dbReference type="NCBI Taxonomy" id="1938618"/>
    <lineage>
        <taxon>Bacteria</taxon>
        <taxon>Pseudomonadati</taxon>
        <taxon>Planctomycetota</taxon>
        <taxon>Planctomycetia</taxon>
        <taxon>Pirellulales</taxon>
        <taxon>Lacipirellulaceae</taxon>
        <taxon>Posidoniimonas</taxon>
    </lineage>
</organism>
<evidence type="ECO:0000313" key="6">
    <source>
        <dbReference type="Proteomes" id="UP000316714"/>
    </source>
</evidence>
<evidence type="ECO:0000259" key="3">
    <source>
        <dbReference type="PROSITE" id="PS50234"/>
    </source>
</evidence>
<dbReference type="PANTHER" id="PTHR45737:SF6">
    <property type="entry name" value="VON WILLEBRAND FACTOR A DOMAIN-CONTAINING PROTEIN 5A"/>
    <property type="match status" value="1"/>
</dbReference>
<dbReference type="AlphaFoldDB" id="A0A5C5VC56"/>
<dbReference type="EMBL" id="SIHJ01000001">
    <property type="protein sequence ID" value="TWT35429.1"/>
    <property type="molecule type" value="Genomic_DNA"/>
</dbReference>
<dbReference type="InterPro" id="IPR013694">
    <property type="entry name" value="VIT"/>
</dbReference>
<dbReference type="OrthoDB" id="9784383at2"/>
<dbReference type="InterPro" id="IPR002035">
    <property type="entry name" value="VWF_A"/>
</dbReference>
<dbReference type="Proteomes" id="UP000316714">
    <property type="component" value="Unassembled WGS sequence"/>
</dbReference>
<dbReference type="Gene3D" id="3.40.50.410">
    <property type="entry name" value="von Willebrand factor, type A domain"/>
    <property type="match status" value="1"/>
</dbReference>
<feature type="chain" id="PRO_5023018832" evidence="2">
    <location>
        <begin position="23"/>
        <end position="711"/>
    </location>
</feature>
<dbReference type="PANTHER" id="PTHR45737">
    <property type="entry name" value="VON WILLEBRAND FACTOR A DOMAIN-CONTAINING PROTEIN 5A"/>
    <property type="match status" value="1"/>
</dbReference>
<keyword evidence="2" id="KW-0732">Signal</keyword>
<sequence precursor="true">MLVSQARTLGLAAAVGFAVAVAAQGPAADAAGLLIADNGFGGVLTLEEHDVKVTINNGVAVTEVTQVFRNTEQRIVEALYTFPVPKGASVSNFSMWIQGKEMIGEVVEKKRAREIYESYKQTRRDPGLLEQVDYKTFEMRVFPIPAGAEQRVQVTYYQELDVDHDAATYVYPLATVTRAEIDQRTQGRFAVTVDVKNEAPIVELASPSHGEDVVTAAFGEHYRRASLELSGGDLSRDFVLHVGLKRPQTGVDLITSHRSGADGYFQLTFTAGAELDDAAGGMDYVFVLDISGSMASDSKLATSRRAVAAFIEQLDAEDRLEVIPFNVTPAPLFKSLRPADESAREGADDYLQTQRARGGTVLRPAIGAAYQYRDPDRPLNVVILSDGMTEHREQRELVELIRQRPANCRVFCIGVGNEVNRPLLSQLAEGAGGLASFISRGDYFDRQAKAFRRKLVHPVGTNLSIKFAGGGVYDVEPQELPNLFHGSPVRMYGRYRDSGAVVMHVEGEVMGAPFEQTVTVDLSEQDDANPEIERMWASHRVQRLLRDMRRDGESPGVVNEVVSLCEEYSVVSEYASFIVLENDAEYKRWKIERRNAARTDRDRAAQAQFRARLEQLRDESLAGLVPQRETHSFVSTDVKAAPSGASVPAVTAPQANRQPPAPRQGFDLPTRGSRSVSGGGGGALDPISAALLLGMGGAAAAARRARESTEA</sequence>
<comment type="caution">
    <text evidence="5">The sequence shown here is derived from an EMBL/GenBank/DDBJ whole genome shotgun (WGS) entry which is preliminary data.</text>
</comment>
<dbReference type="InterPro" id="IPR036465">
    <property type="entry name" value="vWFA_dom_sf"/>
</dbReference>
<dbReference type="PROSITE" id="PS50234">
    <property type="entry name" value="VWFA"/>
    <property type="match status" value="1"/>
</dbReference>
<feature type="region of interest" description="Disordered" evidence="1">
    <location>
        <begin position="633"/>
        <end position="681"/>
    </location>
</feature>
<feature type="domain" description="VIT" evidence="4">
    <location>
        <begin position="30"/>
        <end position="158"/>
    </location>
</feature>
<evidence type="ECO:0000259" key="4">
    <source>
        <dbReference type="PROSITE" id="PS51468"/>
    </source>
</evidence>
<evidence type="ECO:0000256" key="2">
    <source>
        <dbReference type="SAM" id="SignalP"/>
    </source>
</evidence>
<proteinExistence type="predicted"/>
<reference evidence="5 6" key="1">
    <citation type="submission" date="2019-02" db="EMBL/GenBank/DDBJ databases">
        <title>Deep-cultivation of Planctomycetes and their phenomic and genomic characterization uncovers novel biology.</title>
        <authorList>
            <person name="Wiegand S."/>
            <person name="Jogler M."/>
            <person name="Boedeker C."/>
            <person name="Pinto D."/>
            <person name="Vollmers J."/>
            <person name="Rivas-Marin E."/>
            <person name="Kohn T."/>
            <person name="Peeters S.H."/>
            <person name="Heuer A."/>
            <person name="Rast P."/>
            <person name="Oberbeckmann S."/>
            <person name="Bunk B."/>
            <person name="Jeske O."/>
            <person name="Meyerdierks A."/>
            <person name="Storesund J.E."/>
            <person name="Kallscheuer N."/>
            <person name="Luecker S."/>
            <person name="Lage O.M."/>
            <person name="Pohl T."/>
            <person name="Merkel B.J."/>
            <person name="Hornburger P."/>
            <person name="Mueller R.-W."/>
            <person name="Bruemmer F."/>
            <person name="Labrenz M."/>
            <person name="Spormann A.M."/>
            <person name="Op Den Camp H."/>
            <person name="Overmann J."/>
            <person name="Amann R."/>
            <person name="Jetten M.S.M."/>
            <person name="Mascher T."/>
            <person name="Medema M.H."/>
            <person name="Devos D.P."/>
            <person name="Kaster A.-K."/>
            <person name="Ovreas L."/>
            <person name="Rohde M."/>
            <person name="Galperin M.Y."/>
            <person name="Jogler C."/>
        </authorList>
    </citation>
    <scope>NUCLEOTIDE SEQUENCE [LARGE SCALE GENOMIC DNA]</scope>
    <source>
        <strain evidence="5 6">KOR34</strain>
    </source>
</reference>
<keyword evidence="6" id="KW-1185">Reference proteome</keyword>
<feature type="signal peptide" evidence="2">
    <location>
        <begin position="1"/>
        <end position="22"/>
    </location>
</feature>
<dbReference type="SMART" id="SM00609">
    <property type="entry name" value="VIT"/>
    <property type="match status" value="1"/>
</dbReference>
<dbReference type="Pfam" id="PF13768">
    <property type="entry name" value="VWA_3"/>
    <property type="match status" value="1"/>
</dbReference>
<dbReference type="RefSeq" id="WP_146561594.1">
    <property type="nucleotide sequence ID" value="NZ_SIHJ01000001.1"/>
</dbReference>
<dbReference type="PROSITE" id="PS51468">
    <property type="entry name" value="VIT"/>
    <property type="match status" value="1"/>
</dbReference>
<dbReference type="SMART" id="SM00327">
    <property type="entry name" value="VWA"/>
    <property type="match status" value="1"/>
</dbReference>
<feature type="domain" description="VWFA" evidence="3">
    <location>
        <begin position="283"/>
        <end position="455"/>
    </location>
</feature>
<protein>
    <submittedName>
        <fullName evidence="5">Vault protein inter-alpha-trypsin</fullName>
    </submittedName>
</protein>
<accession>A0A5C5VC56</accession>
<evidence type="ECO:0000313" key="5">
    <source>
        <dbReference type="EMBL" id="TWT35429.1"/>
    </source>
</evidence>
<name>A0A5C5VC56_9BACT</name>